<name>A0A8T8X8Z5_ASPJA</name>
<reference evidence="2 3" key="1">
    <citation type="submission" date="2018-02" db="EMBL/GenBank/DDBJ databases">
        <title>The genomes of Aspergillus section Nigri reveals drivers in fungal speciation.</title>
        <authorList>
            <consortium name="DOE Joint Genome Institute"/>
            <person name="Vesth T.C."/>
            <person name="Nybo J."/>
            <person name="Theobald S."/>
            <person name="Brandl J."/>
            <person name="Frisvad J.C."/>
            <person name="Nielsen K.F."/>
            <person name="Lyhne E.K."/>
            <person name="Kogle M.E."/>
            <person name="Kuo A."/>
            <person name="Riley R."/>
            <person name="Clum A."/>
            <person name="Nolan M."/>
            <person name="Lipzen A."/>
            <person name="Salamov A."/>
            <person name="Henrissat B."/>
            <person name="Wiebenga A."/>
            <person name="De vries R.P."/>
            <person name="Grigoriev I.V."/>
            <person name="Mortensen U.H."/>
            <person name="Andersen M.R."/>
            <person name="Baker S.E."/>
        </authorList>
    </citation>
    <scope>NUCLEOTIDE SEQUENCE [LARGE SCALE GENOMIC DNA]</scope>
    <source>
        <strain evidence="2 3">CBS 114.51</strain>
    </source>
</reference>
<dbReference type="AlphaFoldDB" id="A0A8T8X8Z5"/>
<dbReference type="Proteomes" id="UP000249497">
    <property type="component" value="Unassembled WGS sequence"/>
</dbReference>
<dbReference type="RefSeq" id="XP_025530389.1">
    <property type="nucleotide sequence ID" value="XM_025667117.1"/>
</dbReference>
<accession>A0A8T8X8Z5</accession>
<gene>
    <name evidence="2" type="ORF">BO86DRAFT_244594</name>
</gene>
<evidence type="ECO:0000313" key="3">
    <source>
        <dbReference type="Proteomes" id="UP000249497"/>
    </source>
</evidence>
<feature type="transmembrane region" description="Helical" evidence="1">
    <location>
        <begin position="31"/>
        <end position="51"/>
    </location>
</feature>
<evidence type="ECO:0000313" key="2">
    <source>
        <dbReference type="EMBL" id="RAH84495.1"/>
    </source>
</evidence>
<keyword evidence="1" id="KW-0472">Membrane</keyword>
<dbReference type="EMBL" id="KZ824778">
    <property type="protein sequence ID" value="RAH84495.1"/>
    <property type="molecule type" value="Genomic_DNA"/>
</dbReference>
<evidence type="ECO:0000256" key="1">
    <source>
        <dbReference type="SAM" id="Phobius"/>
    </source>
</evidence>
<keyword evidence="1" id="KW-1133">Transmembrane helix</keyword>
<keyword evidence="1" id="KW-0812">Transmembrane</keyword>
<proteinExistence type="predicted"/>
<sequence>MYVILAVAFCYYSLSIIFIFREPIWLRGSYIYILIYWRPLFSACVFLETVFHGKEVLNMLRLGTCSVSWNERQLGIHVWPGY</sequence>
<keyword evidence="3" id="KW-1185">Reference proteome</keyword>
<organism evidence="2 3">
    <name type="scientific">Aspergillus japonicus CBS 114.51</name>
    <dbReference type="NCBI Taxonomy" id="1448312"/>
    <lineage>
        <taxon>Eukaryota</taxon>
        <taxon>Fungi</taxon>
        <taxon>Dikarya</taxon>
        <taxon>Ascomycota</taxon>
        <taxon>Pezizomycotina</taxon>
        <taxon>Eurotiomycetes</taxon>
        <taxon>Eurotiomycetidae</taxon>
        <taxon>Eurotiales</taxon>
        <taxon>Aspergillaceae</taxon>
        <taxon>Aspergillus</taxon>
        <taxon>Aspergillus subgen. Circumdati</taxon>
    </lineage>
</organism>
<dbReference type="GeneID" id="37170809"/>
<protein>
    <submittedName>
        <fullName evidence="2">Uncharacterized protein</fullName>
    </submittedName>
</protein>